<dbReference type="InterPro" id="IPR050248">
    <property type="entry name" value="Polysacc_deacetylase_ArnD"/>
</dbReference>
<dbReference type="InterPro" id="IPR002509">
    <property type="entry name" value="NODB_dom"/>
</dbReference>
<dbReference type="InterPro" id="IPR011330">
    <property type="entry name" value="Glyco_hydro/deAcase_b/a-brl"/>
</dbReference>
<dbReference type="PANTHER" id="PTHR10587">
    <property type="entry name" value="GLYCOSYL TRANSFERASE-RELATED"/>
    <property type="match status" value="1"/>
</dbReference>
<dbReference type="Gene3D" id="3.20.20.370">
    <property type="entry name" value="Glycoside hydrolase/deacetylase"/>
    <property type="match status" value="1"/>
</dbReference>
<name>A0A139A2K8_GONPJ</name>
<keyword evidence="2" id="KW-0378">Hydrolase</keyword>
<sequence length="412" mass="42786">MAPLAHVALLPLLLLAAPALVAAQFADTNFPVGPKGLVNETVNPIPPPADSTTFVWRGRTLTVPNQAPVANTSGACTASNVISGCADPSYVWNCDAKKTVGLVFDDGPNYWTTDILNALAAANNAKATFCMVGRMIMMHPAGVTLLKQVIDGGHDVCIHTLNHQHLSSLSNEEIAEEIMGDMQVFRDVLGPTFIPRFLRPPFGDLDSRVKAIAETLGLKVLLWNLDSKDFVLGTNASATEADYLAPYLRYLEPGNSLGYITLSHDIVNQTRLLMPTIMQIIKNASYEVVLPSQCTGMGRWLLPDDIAKWVDYGAPTRIPGGVISPTPFVYADPSFVGPVRTPAPVGGAAAPAATGGVAATGTATGGAQATATATAGATGSTAGKPGAAASGRVFVGVGTAVAVVAGLLSLVM</sequence>
<keyword evidence="3" id="KW-0732">Signal</keyword>
<dbReference type="EMBL" id="KQ965811">
    <property type="protein sequence ID" value="KXS10974.1"/>
    <property type="molecule type" value="Genomic_DNA"/>
</dbReference>
<keyword evidence="6" id="KW-1185">Reference proteome</keyword>
<evidence type="ECO:0000256" key="3">
    <source>
        <dbReference type="SAM" id="SignalP"/>
    </source>
</evidence>
<evidence type="ECO:0000256" key="2">
    <source>
        <dbReference type="ARBA" id="ARBA00022801"/>
    </source>
</evidence>
<proteinExistence type="predicted"/>
<dbReference type="GO" id="GO:0046872">
    <property type="term" value="F:metal ion binding"/>
    <property type="evidence" value="ECO:0007669"/>
    <property type="project" value="UniProtKB-KW"/>
</dbReference>
<dbReference type="Pfam" id="PF01522">
    <property type="entry name" value="Polysacc_deac_1"/>
    <property type="match status" value="1"/>
</dbReference>
<feature type="domain" description="NodB homology" evidence="4">
    <location>
        <begin position="98"/>
        <end position="289"/>
    </location>
</feature>
<evidence type="ECO:0000313" key="5">
    <source>
        <dbReference type="EMBL" id="KXS10974.1"/>
    </source>
</evidence>
<dbReference type="Proteomes" id="UP000070544">
    <property type="component" value="Unassembled WGS sequence"/>
</dbReference>
<dbReference type="SUPFAM" id="SSF88713">
    <property type="entry name" value="Glycoside hydrolase/deacetylase"/>
    <property type="match status" value="1"/>
</dbReference>
<dbReference type="GO" id="GO:0004099">
    <property type="term" value="F:chitin deacetylase activity"/>
    <property type="evidence" value="ECO:0007669"/>
    <property type="project" value="UniProtKB-ARBA"/>
</dbReference>
<dbReference type="STRING" id="1344416.A0A139A2K8"/>
<dbReference type="PANTHER" id="PTHR10587:SF133">
    <property type="entry name" value="CHITIN DEACETYLASE 1-RELATED"/>
    <property type="match status" value="1"/>
</dbReference>
<gene>
    <name evidence="5" type="ORF">M427DRAFT_73423</name>
</gene>
<evidence type="ECO:0000313" key="6">
    <source>
        <dbReference type="Proteomes" id="UP000070544"/>
    </source>
</evidence>
<feature type="signal peptide" evidence="3">
    <location>
        <begin position="1"/>
        <end position="23"/>
    </location>
</feature>
<reference evidence="5 6" key="1">
    <citation type="journal article" date="2015" name="Genome Biol. Evol.">
        <title>Phylogenomic analyses indicate that early fungi evolved digesting cell walls of algal ancestors of land plants.</title>
        <authorList>
            <person name="Chang Y."/>
            <person name="Wang S."/>
            <person name="Sekimoto S."/>
            <person name="Aerts A.L."/>
            <person name="Choi C."/>
            <person name="Clum A."/>
            <person name="LaButti K.M."/>
            <person name="Lindquist E.A."/>
            <person name="Yee Ngan C."/>
            <person name="Ohm R.A."/>
            <person name="Salamov A.A."/>
            <person name="Grigoriev I.V."/>
            <person name="Spatafora J.W."/>
            <person name="Berbee M.L."/>
        </authorList>
    </citation>
    <scope>NUCLEOTIDE SEQUENCE [LARGE SCALE GENOMIC DNA]</scope>
    <source>
        <strain evidence="5 6">JEL478</strain>
    </source>
</reference>
<evidence type="ECO:0000256" key="1">
    <source>
        <dbReference type="ARBA" id="ARBA00022723"/>
    </source>
</evidence>
<accession>A0A139A2K8</accession>
<dbReference type="AlphaFoldDB" id="A0A139A2K8"/>
<organism evidence="5 6">
    <name type="scientific">Gonapodya prolifera (strain JEL478)</name>
    <name type="common">Monoblepharis prolifera</name>
    <dbReference type="NCBI Taxonomy" id="1344416"/>
    <lineage>
        <taxon>Eukaryota</taxon>
        <taxon>Fungi</taxon>
        <taxon>Fungi incertae sedis</taxon>
        <taxon>Chytridiomycota</taxon>
        <taxon>Chytridiomycota incertae sedis</taxon>
        <taxon>Monoblepharidomycetes</taxon>
        <taxon>Monoblepharidales</taxon>
        <taxon>Gonapodyaceae</taxon>
        <taxon>Gonapodya</taxon>
    </lineage>
</organism>
<dbReference type="PROSITE" id="PS51677">
    <property type="entry name" value="NODB"/>
    <property type="match status" value="1"/>
</dbReference>
<dbReference type="GO" id="GO:0005975">
    <property type="term" value="P:carbohydrate metabolic process"/>
    <property type="evidence" value="ECO:0007669"/>
    <property type="project" value="InterPro"/>
</dbReference>
<dbReference type="GO" id="GO:0009272">
    <property type="term" value="P:fungal-type cell wall biogenesis"/>
    <property type="evidence" value="ECO:0007669"/>
    <property type="project" value="UniProtKB-ARBA"/>
</dbReference>
<evidence type="ECO:0000259" key="4">
    <source>
        <dbReference type="PROSITE" id="PS51677"/>
    </source>
</evidence>
<dbReference type="OrthoDB" id="407355at2759"/>
<keyword evidence="1" id="KW-0479">Metal-binding</keyword>
<feature type="chain" id="PRO_5007295903" evidence="3">
    <location>
        <begin position="24"/>
        <end position="412"/>
    </location>
</feature>
<dbReference type="GO" id="GO:0016020">
    <property type="term" value="C:membrane"/>
    <property type="evidence" value="ECO:0007669"/>
    <property type="project" value="TreeGrafter"/>
</dbReference>
<protein>
    <submittedName>
        <fullName evidence="5">Carbohydrate esterase family 4 protein</fullName>
    </submittedName>
</protein>